<keyword evidence="1" id="KW-0732">Signal</keyword>
<organism evidence="2 3">
    <name type="scientific">Hymenobacter koreensis</name>
    <dbReference type="NCBI Taxonomy" id="1084523"/>
    <lineage>
        <taxon>Bacteria</taxon>
        <taxon>Pseudomonadati</taxon>
        <taxon>Bacteroidota</taxon>
        <taxon>Cytophagia</taxon>
        <taxon>Cytophagales</taxon>
        <taxon>Hymenobacteraceae</taxon>
        <taxon>Hymenobacter</taxon>
    </lineage>
</organism>
<dbReference type="Proteomes" id="UP001500454">
    <property type="component" value="Unassembled WGS sequence"/>
</dbReference>
<dbReference type="EMBL" id="BAABHA010000002">
    <property type="protein sequence ID" value="GAA4378831.1"/>
    <property type="molecule type" value="Genomic_DNA"/>
</dbReference>
<comment type="caution">
    <text evidence="2">The sequence shown here is derived from an EMBL/GenBank/DDBJ whole genome shotgun (WGS) entry which is preliminary data.</text>
</comment>
<sequence>MPFLRVASLLLVIWALQTQVAHAQEFHLDSIKLARTGGVYMPAAQRAMLFYLDQSGGRTSFRQYALDSSLRVRHRHDLRLPGRYDLVNQASSRHHLLYQLRRRGSDSIVTAVLDSTGRAVVLERKRDRMLRWQELRGADFPLTNGFLVSEPGRKRGPIMVRFLDTQLRTRWSHGFASESGGAVTIDDMAADSTHLWLMVTSNAQSRRATSKAYCMELATGRVLCRLPLDYSGERRVPGIISMGLKHSLLVAGYSYANMRPSRVNTGNLFYTQLSPDSARLTNRLVKLGQDPILRAARQKVLWQVMAPDAAGNVRLVGETYTSTSLGGHIALGVATGIATLGIVRLNITTLHPRDLLTLQLTPTSQITEVRVMPLPDGGSYTTGGYLQARRMAKQAAMSGVFRLRGLTPDSNHVVLRTPRRVLTYDLRTGQPSVVQQVPATGYLDLWHAGPQRLLLYHEQRAQHRLQLQQASYKVVPVL</sequence>
<keyword evidence="3" id="KW-1185">Reference proteome</keyword>
<name>A0ABP8IXJ9_9BACT</name>
<protein>
    <submittedName>
        <fullName evidence="2">Uncharacterized protein</fullName>
    </submittedName>
</protein>
<proteinExistence type="predicted"/>
<feature type="signal peptide" evidence="1">
    <location>
        <begin position="1"/>
        <end position="23"/>
    </location>
</feature>
<feature type="chain" id="PRO_5046578228" evidence="1">
    <location>
        <begin position="24"/>
        <end position="478"/>
    </location>
</feature>
<accession>A0ABP8IXJ9</accession>
<evidence type="ECO:0000256" key="1">
    <source>
        <dbReference type="SAM" id="SignalP"/>
    </source>
</evidence>
<gene>
    <name evidence="2" type="ORF">GCM10023186_15730</name>
</gene>
<dbReference type="RefSeq" id="WP_345222873.1">
    <property type="nucleotide sequence ID" value="NZ_BAABHA010000002.1"/>
</dbReference>
<evidence type="ECO:0000313" key="3">
    <source>
        <dbReference type="Proteomes" id="UP001500454"/>
    </source>
</evidence>
<reference evidence="3" key="1">
    <citation type="journal article" date="2019" name="Int. J. Syst. Evol. Microbiol.">
        <title>The Global Catalogue of Microorganisms (GCM) 10K type strain sequencing project: providing services to taxonomists for standard genome sequencing and annotation.</title>
        <authorList>
            <consortium name="The Broad Institute Genomics Platform"/>
            <consortium name="The Broad Institute Genome Sequencing Center for Infectious Disease"/>
            <person name="Wu L."/>
            <person name="Ma J."/>
        </authorList>
    </citation>
    <scope>NUCLEOTIDE SEQUENCE [LARGE SCALE GENOMIC DNA]</scope>
    <source>
        <strain evidence="3">JCM 17924</strain>
    </source>
</reference>
<evidence type="ECO:0000313" key="2">
    <source>
        <dbReference type="EMBL" id="GAA4378831.1"/>
    </source>
</evidence>